<protein>
    <recommendedName>
        <fullName evidence="2">AsmA domain-containing protein</fullName>
    </recommendedName>
</protein>
<dbReference type="Proteomes" id="UP000244450">
    <property type="component" value="Unassembled WGS sequence"/>
</dbReference>
<evidence type="ECO:0000313" key="4">
    <source>
        <dbReference type="Proteomes" id="UP000244450"/>
    </source>
</evidence>
<sequence length="889" mass="96078">MLKKILKIVLIVFVVLIAAAIAIPFFFKDKILAKVKSELNDNLNAQVDFKDIDISLFRHFPRLAVGLEDLQVINKAPFAGDTLLSVKKIDVALDLMSVIKGNKMEIYNVSLETPRIHAIIDSTGRANWDITKPDTAATQSTDTSKSNFAMNLQRYSISNAYISYDDHQGHMSLIIDGLDHSGKGDFTQDKFTLATSTTAKAVTFYYGLIPYLDAVKASLDADIQVDNTTSTYTIPQSKMHLNNLEVDAAGNFKMLPASAYGMDLTFKSASTQFKDLLSLIPAIYAKDFDKIKTGGTATFDGFVKGTYSEKEMPAFGLNIGVQNGFFQYPDLPKPVQNIQLALKIASPDGVPDHTVIDLSKAHLEMDGTPLDLHLQVATPVSDMYVDGGAKGKLDLSKLSQFVKLEGGTQLNGLLDADMSAKGHLSAIERKAYDQFYAAGSLGIHNMLYKSKDYPDGVKLNALELTFNPKNVSVPTVDAEYLGSHFTGNGEINNLLAYMFKNQALNGAFSVNADKINLDKFMASTGTTPATTSKPADTANAVPFAVPANLDLTLKASAGNVHYDKLDMNNVSGTLLVKDETVTLQDVKSNALQGTLGMSGSYSTKASKINPDMHFNYDVEKVDIRETFNAFNTVQKLMPLGQFLTGKITSQMSVDGKLGKDMMPVLNSLNGNGSLLLIEGVLQKFAPLDQVAATLNVAQLKDISLRDIKTYFSFKDGRVVVNPFNIVTNGIRMQVAGSHGLDQSMDYNMQLALPRTMLGTQGNALVDNLVSQANNKGIPVKLSDSVHLNIAMGGSMLKPAIKTDLKETTNNIKSQATALVQAKVDSAKATIKDSVNAVKNQAVAAAKDQLTKQLLGNKDSSKPASVQDAGKQAGQTLKNTLGGLLKKKGN</sequence>
<keyword evidence="4" id="KW-1185">Reference proteome</keyword>
<name>A0A2T7BG64_9BACT</name>
<accession>A0A2T7BG64</accession>
<feature type="domain" description="AsmA" evidence="2">
    <location>
        <begin position="3"/>
        <end position="171"/>
    </location>
</feature>
<dbReference type="RefSeq" id="WP_108687061.1">
    <property type="nucleotide sequence ID" value="NZ_QCYK01000002.1"/>
</dbReference>
<evidence type="ECO:0000256" key="1">
    <source>
        <dbReference type="SAM" id="MobiDB-lite"/>
    </source>
</evidence>
<dbReference type="Pfam" id="PF05170">
    <property type="entry name" value="AsmA"/>
    <property type="match status" value="1"/>
</dbReference>
<dbReference type="PANTHER" id="PTHR30441">
    <property type="entry name" value="DUF748 DOMAIN-CONTAINING PROTEIN"/>
    <property type="match status" value="1"/>
</dbReference>
<reference evidence="3 4" key="1">
    <citation type="submission" date="2018-04" db="EMBL/GenBank/DDBJ databases">
        <title>Chitinophaga fuyangensis sp. nov., isolated from soil in a chemical factory.</title>
        <authorList>
            <person name="Chen K."/>
        </authorList>
    </citation>
    <scope>NUCLEOTIDE SEQUENCE [LARGE SCALE GENOMIC DNA]</scope>
    <source>
        <strain evidence="3 4">LY-1</strain>
    </source>
</reference>
<dbReference type="AlphaFoldDB" id="A0A2T7BG64"/>
<evidence type="ECO:0000313" key="3">
    <source>
        <dbReference type="EMBL" id="PUZ25223.1"/>
    </source>
</evidence>
<organism evidence="3 4">
    <name type="scientific">Chitinophaga parva</name>
    <dbReference type="NCBI Taxonomy" id="2169414"/>
    <lineage>
        <taxon>Bacteria</taxon>
        <taxon>Pseudomonadati</taxon>
        <taxon>Bacteroidota</taxon>
        <taxon>Chitinophagia</taxon>
        <taxon>Chitinophagales</taxon>
        <taxon>Chitinophagaceae</taxon>
        <taxon>Chitinophaga</taxon>
    </lineage>
</organism>
<dbReference type="GO" id="GO:0005886">
    <property type="term" value="C:plasma membrane"/>
    <property type="evidence" value="ECO:0007669"/>
    <property type="project" value="TreeGrafter"/>
</dbReference>
<dbReference type="GO" id="GO:0090313">
    <property type="term" value="P:regulation of protein targeting to membrane"/>
    <property type="evidence" value="ECO:0007669"/>
    <property type="project" value="TreeGrafter"/>
</dbReference>
<dbReference type="OrthoDB" id="596403at2"/>
<comment type="caution">
    <text evidence="3">The sequence shown here is derived from an EMBL/GenBank/DDBJ whole genome shotgun (WGS) entry which is preliminary data.</text>
</comment>
<dbReference type="InterPro" id="IPR052894">
    <property type="entry name" value="AsmA-related"/>
</dbReference>
<evidence type="ECO:0000259" key="2">
    <source>
        <dbReference type="Pfam" id="PF05170"/>
    </source>
</evidence>
<proteinExistence type="predicted"/>
<feature type="compositionally biased region" description="Low complexity" evidence="1">
    <location>
        <begin position="873"/>
        <end position="883"/>
    </location>
</feature>
<dbReference type="EMBL" id="QCYK01000002">
    <property type="protein sequence ID" value="PUZ25223.1"/>
    <property type="molecule type" value="Genomic_DNA"/>
</dbReference>
<feature type="region of interest" description="Disordered" evidence="1">
    <location>
        <begin position="855"/>
        <end position="889"/>
    </location>
</feature>
<dbReference type="InterPro" id="IPR007844">
    <property type="entry name" value="AsmA"/>
</dbReference>
<dbReference type="PANTHER" id="PTHR30441:SF8">
    <property type="entry name" value="DUF748 DOMAIN-CONTAINING PROTEIN"/>
    <property type="match status" value="1"/>
</dbReference>
<gene>
    <name evidence="3" type="ORF">DCC81_13020</name>
</gene>